<dbReference type="Gene3D" id="1.10.10.10">
    <property type="entry name" value="Winged helix-like DNA-binding domain superfamily/Winged helix DNA-binding domain"/>
    <property type="match status" value="1"/>
</dbReference>
<dbReference type="PATRIC" id="fig|657308.3.peg.423"/>
<reference evidence="1 2" key="1">
    <citation type="submission" date="2010-03" db="EMBL/GenBank/DDBJ databases">
        <title>The genome sequence of Gordonibacter pamelaeae 7-10-1-bT.</title>
        <authorList>
            <consortium name="metaHIT consortium -- http://www.metahit.eu/"/>
            <person name="Pajon A."/>
            <person name="Turner K."/>
            <person name="Parkhill J."/>
            <person name="Timmis K."/>
            <person name="Oxley A."/>
            <person name="Wurdemann D."/>
        </authorList>
    </citation>
    <scope>NUCLEOTIDE SEQUENCE [LARGE SCALE GENOMIC DNA]</scope>
    <source>
        <strain evidence="2">7-10-1-b</strain>
    </source>
</reference>
<dbReference type="PANTHER" id="PTHR30595:SF6">
    <property type="entry name" value="SCHLAFEN ALBA-2 DOMAIN-CONTAINING PROTEIN"/>
    <property type="match status" value="1"/>
</dbReference>
<sequence>MGPAVYRYKGDVYDRMADVDIKITSDDQVAGLYMRKRNHYSERKVYRFLSKDDLRADLIDRVRKMALLRAPRHPWGEMSDEELLRSSSLYLRDRETGEEGYTLAAALLLGTDEAISDICPAYGTDAIVRKENLDRYDDRLIIKTNLIEAYDTLFEFAQRNLPDRFHLEEGQSVSARDIIVREVVSNLLVHREYQSPYPAKLIIDNDGLRTENASRSLFEGRITLADFTPMPKNPVIANFFSQIGRADRLGSGMHNLVKYTKAYSDGEPELVEGDVFRAYVPVRKRVLAEADIALVSYDENEAKSVDDAIELMLYRFGYATSLEVSKMSGTSSKTAQRHLAAMVKQGFLIAEGTTRDRKYRKA</sequence>
<keyword evidence="1" id="KW-0378">Hydrolase</keyword>
<dbReference type="KEGG" id="gpa:GPA_08530"/>
<evidence type="ECO:0000313" key="2">
    <source>
        <dbReference type="Proteomes" id="UP000008805"/>
    </source>
</evidence>
<name>D6E7F2_9ACTN</name>
<organism evidence="1 2">
    <name type="scientific">Gordonibacter pamelaeae 7-10-1-b</name>
    <dbReference type="NCBI Taxonomy" id="657308"/>
    <lineage>
        <taxon>Bacteria</taxon>
        <taxon>Bacillati</taxon>
        <taxon>Actinomycetota</taxon>
        <taxon>Coriobacteriia</taxon>
        <taxon>Eggerthellales</taxon>
        <taxon>Eggerthellaceae</taxon>
        <taxon>Gordonibacter</taxon>
    </lineage>
</organism>
<dbReference type="Proteomes" id="UP000008805">
    <property type="component" value="Chromosome"/>
</dbReference>
<dbReference type="InterPro" id="IPR038475">
    <property type="entry name" value="RecG_C_sf"/>
</dbReference>
<protein>
    <submittedName>
        <fullName evidence="1">Predicted transcriptional regulator containing an HTH domain and an uncharacterized domain shared with the mammalian protein Schlafen</fullName>
        <ecNumber evidence="1">3.6.1.-</ecNumber>
    </submittedName>
</protein>
<dbReference type="InterPro" id="IPR036388">
    <property type="entry name" value="WH-like_DNA-bd_sf"/>
</dbReference>
<dbReference type="Gene3D" id="3.30.565.60">
    <property type="match status" value="1"/>
</dbReference>
<evidence type="ECO:0000313" key="1">
    <source>
        <dbReference type="EMBL" id="CBL03649.1"/>
    </source>
</evidence>
<dbReference type="GO" id="GO:0016787">
    <property type="term" value="F:hydrolase activity"/>
    <property type="evidence" value="ECO:0007669"/>
    <property type="project" value="UniProtKB-KW"/>
</dbReference>
<accession>D6E7F2</accession>
<dbReference type="EMBL" id="FP929047">
    <property type="protein sequence ID" value="CBL03649.1"/>
    <property type="molecule type" value="Genomic_DNA"/>
</dbReference>
<gene>
    <name evidence="1" type="ORF">GPA_08530</name>
</gene>
<keyword evidence="2" id="KW-1185">Reference proteome</keyword>
<reference evidence="1 2" key="2">
    <citation type="submission" date="2010-03" db="EMBL/GenBank/DDBJ databases">
        <authorList>
            <person name="Pajon A."/>
        </authorList>
    </citation>
    <scope>NUCLEOTIDE SEQUENCE [LARGE SCALE GENOMIC DNA]</scope>
    <source>
        <strain evidence="2">7-10-1-b</strain>
    </source>
</reference>
<dbReference type="AlphaFoldDB" id="D6E7F2"/>
<dbReference type="EC" id="3.6.1.-" evidence="1"/>
<proteinExistence type="predicted"/>
<dbReference type="PANTHER" id="PTHR30595">
    <property type="entry name" value="GLPR-RELATED TRANSCRIPTIONAL REPRESSOR"/>
    <property type="match status" value="1"/>
</dbReference>
<dbReference type="HOGENOM" id="CLU_024970_2_0_11"/>